<dbReference type="SUPFAM" id="SSF52540">
    <property type="entry name" value="P-loop containing nucleoside triphosphate hydrolases"/>
    <property type="match status" value="2"/>
</dbReference>
<dbReference type="Pfam" id="PF14714">
    <property type="entry name" value="KH_dom-like"/>
    <property type="match status" value="1"/>
</dbReference>
<evidence type="ECO:0000256" key="7">
    <source>
        <dbReference type="ARBA" id="ARBA00032345"/>
    </source>
</evidence>
<evidence type="ECO:0000256" key="4">
    <source>
        <dbReference type="ARBA" id="ARBA00022737"/>
    </source>
</evidence>
<dbReference type="InterPro" id="IPR027417">
    <property type="entry name" value="P-loop_NTPase"/>
</dbReference>
<feature type="binding site" evidence="9">
    <location>
        <begin position="56"/>
        <end position="60"/>
    </location>
    <ligand>
        <name>GTP</name>
        <dbReference type="ChEBI" id="CHEBI:37565"/>
        <label>1</label>
    </ligand>
</feature>
<dbReference type="AlphaFoldDB" id="A0A014MIC9"/>
<feature type="domain" description="EngA-type G" evidence="12">
    <location>
        <begin position="171"/>
        <end position="346"/>
    </location>
</feature>
<dbReference type="FunFam" id="3.40.50.300:FF:000040">
    <property type="entry name" value="GTPase Der"/>
    <property type="match status" value="1"/>
</dbReference>
<dbReference type="InterPro" id="IPR006073">
    <property type="entry name" value="GTP-bd"/>
</dbReference>
<accession>A0A014MIC9</accession>
<dbReference type="HAMAP" id="MF_00195">
    <property type="entry name" value="GTPase_Der"/>
    <property type="match status" value="1"/>
</dbReference>
<name>A0A014MIC9_9BACT</name>
<dbReference type="Pfam" id="PF01926">
    <property type="entry name" value="MMR_HSR1"/>
    <property type="match status" value="2"/>
</dbReference>
<dbReference type="Gene3D" id="3.40.50.300">
    <property type="entry name" value="P-loop containing nucleotide triphosphate hydrolases"/>
    <property type="match status" value="2"/>
</dbReference>
<dbReference type="CDD" id="cd01895">
    <property type="entry name" value="EngA2"/>
    <property type="match status" value="1"/>
</dbReference>
<evidence type="ECO:0000313" key="14">
    <source>
        <dbReference type="Proteomes" id="UP000020977"/>
    </source>
</evidence>
<keyword evidence="4 11" id="KW-0677">Repeat</keyword>
<dbReference type="RefSeq" id="WP_044284081.1">
    <property type="nucleotide sequence ID" value="NZ_JFAD01000013.1"/>
</dbReference>
<sequence>MKNLVALVGKANVGKSTLFNRIVGKKISITDPTPGVTRDRIYENARWNSKDFTLIDTGGIQIETKNFQELIRIQLQIAIEEAQILIWVLDGTAGIDSEDHFVLNLLRKSQKKIILVANKLDNSKNFDPSIYELGFEKIFGISALHGQGVGDLLDFLVSNFEKTAKNQQSFFKLAIIGRPNAGKSSLLNRILGQNRSIISDIPGTTRDSISGLWKLDGETFEIIDTAGIKKKSKLVESVDFYALIRAFRSLDDADLSLILIDATQDIHHFDLRIAGYAWERNKPIIIVINKWDLIEKNTLTQQQFVKKVREKFKFLDWAPIVFISAKTGEKIHKLAEQIFETKKNLSKKIPTNHLNQFLMEIQLIQPHPNVNGKKVFFNFISQISAKIPSFVFFVTDKNLVHFSYQRYIDNQIRKYFDFFGCPIKIIYKNIKKSGKIS</sequence>
<evidence type="ECO:0000259" key="12">
    <source>
        <dbReference type="PROSITE" id="PS51712"/>
    </source>
</evidence>
<dbReference type="EMBL" id="JFAD01000013">
    <property type="protein sequence ID" value="EXU61285.1"/>
    <property type="molecule type" value="Genomic_DNA"/>
</dbReference>
<dbReference type="InterPro" id="IPR015946">
    <property type="entry name" value="KH_dom-like_a/b"/>
</dbReference>
<evidence type="ECO:0000256" key="1">
    <source>
        <dbReference type="ARBA" id="ARBA00008279"/>
    </source>
</evidence>
<feature type="binding site" evidence="9">
    <location>
        <begin position="224"/>
        <end position="228"/>
    </location>
    <ligand>
        <name>GTP</name>
        <dbReference type="ChEBI" id="CHEBI:37565"/>
        <label>2</label>
    </ligand>
</feature>
<dbReference type="eggNOG" id="COG1160">
    <property type="taxonomic scope" value="Bacteria"/>
</dbReference>
<evidence type="ECO:0000256" key="11">
    <source>
        <dbReference type="RuleBase" id="RU004481"/>
    </source>
</evidence>
<evidence type="ECO:0000256" key="5">
    <source>
        <dbReference type="ARBA" id="ARBA00022741"/>
    </source>
</evidence>
<dbReference type="Gene3D" id="3.30.300.20">
    <property type="match status" value="1"/>
</dbReference>
<evidence type="ECO:0000256" key="8">
    <source>
        <dbReference type="ARBA" id="ARBA00053470"/>
    </source>
</evidence>
<evidence type="ECO:0000256" key="2">
    <source>
        <dbReference type="ARBA" id="ARBA00020953"/>
    </source>
</evidence>
<keyword evidence="5 9" id="KW-0547">Nucleotide-binding</keyword>
<comment type="similarity">
    <text evidence="1 9 10 11">Belongs to the TRAFAC class TrmE-Era-EngA-EngB-Septin-like GTPase superfamily. EngA (Der) GTPase family.</text>
</comment>
<dbReference type="InterPro" id="IPR005225">
    <property type="entry name" value="Small_GTP-bd"/>
</dbReference>
<dbReference type="STRING" id="1188239.MOVI_2350"/>
<dbReference type="NCBIfam" id="TIGR03594">
    <property type="entry name" value="GTPase_EngA"/>
    <property type="match status" value="1"/>
</dbReference>
<dbReference type="FunFam" id="3.30.300.20:FF:000004">
    <property type="entry name" value="GTPase Der"/>
    <property type="match status" value="1"/>
</dbReference>
<dbReference type="GO" id="GO:0042254">
    <property type="term" value="P:ribosome biogenesis"/>
    <property type="evidence" value="ECO:0007669"/>
    <property type="project" value="UniProtKB-KW"/>
</dbReference>
<evidence type="ECO:0000256" key="10">
    <source>
        <dbReference type="PROSITE-ProRule" id="PRU01049"/>
    </source>
</evidence>
<proteinExistence type="inferred from homology"/>
<dbReference type="GO" id="GO:0005525">
    <property type="term" value="F:GTP binding"/>
    <property type="evidence" value="ECO:0007669"/>
    <property type="project" value="UniProtKB-UniRule"/>
</dbReference>
<protein>
    <recommendedName>
        <fullName evidence="2 9">GTPase Der</fullName>
    </recommendedName>
    <alternativeName>
        <fullName evidence="7 9">GTP-binding protein EngA</fullName>
    </alternativeName>
</protein>
<dbReference type="Proteomes" id="UP000020977">
    <property type="component" value="Unassembled WGS sequence"/>
</dbReference>
<dbReference type="PATRIC" id="fig|1188239.3.peg.574"/>
<dbReference type="CDD" id="cd01894">
    <property type="entry name" value="EngA1"/>
    <property type="match status" value="1"/>
</dbReference>
<dbReference type="SMART" id="SM00382">
    <property type="entry name" value="AAA"/>
    <property type="match status" value="2"/>
</dbReference>
<feature type="domain" description="EngA-type G" evidence="12">
    <location>
        <begin position="3"/>
        <end position="164"/>
    </location>
</feature>
<evidence type="ECO:0000256" key="9">
    <source>
        <dbReference type="HAMAP-Rule" id="MF_00195"/>
    </source>
</evidence>
<reference evidence="13 14" key="1">
    <citation type="submission" date="2014-03" db="EMBL/GenBank/DDBJ databases">
        <title>Genome sequence of Mycoplasma ovipneumoniae strain 14811.</title>
        <authorList>
            <person name="Sirand-Pugnet P."/>
            <person name="Breton M."/>
            <person name="Dordet-Frisoni E."/>
            <person name="Baranowski E."/>
            <person name="Barre A."/>
            <person name="Couture C."/>
            <person name="Dupuy V."/>
            <person name="Gaurivaud P."/>
            <person name="Jacob D."/>
            <person name="Lemaitre C."/>
            <person name="Manso-Silvan L."/>
            <person name="Nikolski M."/>
            <person name="Nouvel L.-X."/>
            <person name="Poumarat F."/>
            <person name="Tardy F."/>
            <person name="Thebault P."/>
            <person name="Theil S."/>
            <person name="Citti C."/>
            <person name="Thiaucourt F."/>
            <person name="Blanchard A."/>
        </authorList>
    </citation>
    <scope>NUCLEOTIDE SEQUENCE [LARGE SCALE GENOMIC DNA]</scope>
    <source>
        <strain evidence="13 14">14811</strain>
    </source>
</reference>
<evidence type="ECO:0000256" key="3">
    <source>
        <dbReference type="ARBA" id="ARBA00022517"/>
    </source>
</evidence>
<dbReference type="PANTHER" id="PTHR43834:SF6">
    <property type="entry name" value="GTPASE DER"/>
    <property type="match status" value="1"/>
</dbReference>
<evidence type="ECO:0000256" key="6">
    <source>
        <dbReference type="ARBA" id="ARBA00023134"/>
    </source>
</evidence>
<dbReference type="NCBIfam" id="TIGR00231">
    <property type="entry name" value="small_GTP"/>
    <property type="match status" value="2"/>
</dbReference>
<gene>
    <name evidence="13" type="primary">engA</name>
    <name evidence="9" type="synonym">der</name>
    <name evidence="13" type="ORF">MOVI_2350</name>
</gene>
<dbReference type="PROSITE" id="PS51712">
    <property type="entry name" value="G_ENGA"/>
    <property type="match status" value="2"/>
</dbReference>
<feature type="binding site" evidence="9">
    <location>
        <begin position="9"/>
        <end position="16"/>
    </location>
    <ligand>
        <name>GTP</name>
        <dbReference type="ChEBI" id="CHEBI:37565"/>
        <label>1</label>
    </ligand>
</feature>
<dbReference type="InterPro" id="IPR032859">
    <property type="entry name" value="KH_dom-like"/>
</dbReference>
<evidence type="ECO:0000313" key="13">
    <source>
        <dbReference type="EMBL" id="EXU61285.1"/>
    </source>
</evidence>
<dbReference type="InterPro" id="IPR016484">
    <property type="entry name" value="GTPase_Der"/>
</dbReference>
<feature type="binding site" evidence="9">
    <location>
        <begin position="289"/>
        <end position="292"/>
    </location>
    <ligand>
        <name>GTP</name>
        <dbReference type="ChEBI" id="CHEBI:37565"/>
        <label>2</label>
    </ligand>
</feature>
<dbReference type="PANTHER" id="PTHR43834">
    <property type="entry name" value="GTPASE DER"/>
    <property type="match status" value="1"/>
</dbReference>
<comment type="function">
    <text evidence="8 9 11">GTPase that plays an essential role in the late steps of ribosome biogenesis.</text>
</comment>
<dbReference type="PIRSF" id="PIRSF006485">
    <property type="entry name" value="GTP-binding_EngA"/>
    <property type="match status" value="1"/>
</dbReference>
<keyword evidence="3 9" id="KW-0690">Ribosome biogenesis</keyword>
<dbReference type="GO" id="GO:0043022">
    <property type="term" value="F:ribosome binding"/>
    <property type="evidence" value="ECO:0007669"/>
    <property type="project" value="TreeGrafter"/>
</dbReference>
<feature type="binding site" evidence="9">
    <location>
        <begin position="118"/>
        <end position="121"/>
    </location>
    <ligand>
        <name>GTP</name>
        <dbReference type="ChEBI" id="CHEBI:37565"/>
        <label>1</label>
    </ligand>
</feature>
<dbReference type="PRINTS" id="PR00449">
    <property type="entry name" value="RASTRNSFRMNG"/>
</dbReference>
<dbReference type="InterPro" id="IPR003593">
    <property type="entry name" value="AAA+_ATPase"/>
</dbReference>
<comment type="caution">
    <text evidence="13">The sequence shown here is derived from an EMBL/GenBank/DDBJ whole genome shotgun (WGS) entry which is preliminary data.</text>
</comment>
<comment type="subunit">
    <text evidence="9">Associates with the 50S ribosomal subunit.</text>
</comment>
<feature type="binding site" evidence="9">
    <location>
        <begin position="177"/>
        <end position="184"/>
    </location>
    <ligand>
        <name>GTP</name>
        <dbReference type="ChEBI" id="CHEBI:37565"/>
        <label>2</label>
    </ligand>
</feature>
<keyword evidence="6 9" id="KW-0342">GTP-binding</keyword>
<dbReference type="InterPro" id="IPR031166">
    <property type="entry name" value="G_ENGA"/>
</dbReference>
<organism evidence="13 14">
    <name type="scientific">Mesomycoplasma ovipneumoniae 14811</name>
    <dbReference type="NCBI Taxonomy" id="1188239"/>
    <lineage>
        <taxon>Bacteria</taxon>
        <taxon>Bacillati</taxon>
        <taxon>Mycoplasmatota</taxon>
        <taxon>Mycoplasmoidales</taxon>
        <taxon>Metamycoplasmataceae</taxon>
        <taxon>Mesomycoplasma</taxon>
    </lineage>
</organism>